<evidence type="ECO:0000313" key="1">
    <source>
        <dbReference type="EMBL" id="RSU02180.1"/>
    </source>
</evidence>
<protein>
    <submittedName>
        <fullName evidence="1">Uncharacterized protein</fullName>
    </submittedName>
</protein>
<dbReference type="EMBL" id="NGJX01000005">
    <property type="protein sequence ID" value="RSU02180.1"/>
    <property type="molecule type" value="Genomic_DNA"/>
</dbReference>
<sequence>MDSVVKLFNERVMNRKKLYVFAFLFTSFILIAEKQFIGIPKKAVLFVSLIVFLIIFFWNEKIEKNVLLISMTFGILFSVMSPIYEVWDEPAHFTRVVHISEGNFYLTNERDNQFVSKDVNKLEEISRYTSRRKEVLPNTFETELWNYKHNPEKEEQFRVNVTSAYGTIAYLPSTLGYMIGKIISNNNLGVMFYLGRIFNAIFYALCAYLAVKLSGKWKHIMAFFALQPLMVYVSGSFNQDAISYGLLLIVVALFFKMIQNENEKVVMKDIVIYTLLCVLMAFTKLPYIVLAGLIFFIPFKKFDSRKTYFVMIGGILLVIAVSAFWFKTYLQIEGIVPTAENVDVKEQVKFMLENKKEALGIISTGMFNTIGKYKQLTAFAWDYQVSNTLALVNLICIGIVFGFPMKDIDKVSKWTKFGVIVISLIITVFIYLSMYLTWTTVGLGHVLGVQGRYFAGVVLILPIALNFSKYIGEVKENSYTINTLQVVSFLLLIWTLASRIGVYY</sequence>
<dbReference type="Pfam" id="PF09913">
    <property type="entry name" value="DUF2142"/>
    <property type="match status" value="1"/>
</dbReference>
<dbReference type="RefSeq" id="WP_114289504.1">
    <property type="nucleotide sequence ID" value="NZ_JBEFPH010000006.1"/>
</dbReference>
<dbReference type="Proteomes" id="UP000288197">
    <property type="component" value="Unassembled WGS sequence"/>
</dbReference>
<evidence type="ECO:0000313" key="2">
    <source>
        <dbReference type="Proteomes" id="UP000288197"/>
    </source>
</evidence>
<proteinExistence type="predicted"/>
<gene>
    <name evidence="1" type="ORF">CBF32_06235</name>
</gene>
<reference evidence="1 2" key="1">
    <citation type="submission" date="2017-05" db="EMBL/GenBank/DDBJ databases">
        <title>Vagococcus spp. assemblies.</title>
        <authorList>
            <person name="Gulvik C.A."/>
        </authorList>
    </citation>
    <scope>NUCLEOTIDE SEQUENCE [LARGE SCALE GENOMIC DNA]</scope>
    <source>
        <strain evidence="1 2">NCFB 2497</strain>
    </source>
</reference>
<organism evidence="1 2">
    <name type="scientific">Vagococcus fluvialis</name>
    <dbReference type="NCBI Taxonomy" id="2738"/>
    <lineage>
        <taxon>Bacteria</taxon>
        <taxon>Bacillati</taxon>
        <taxon>Bacillota</taxon>
        <taxon>Bacilli</taxon>
        <taxon>Lactobacillales</taxon>
        <taxon>Enterococcaceae</taxon>
        <taxon>Vagococcus</taxon>
    </lineage>
</organism>
<name>A0A369AWX6_9ENTE</name>
<keyword evidence="2" id="KW-1185">Reference proteome</keyword>
<dbReference type="GeneID" id="63146246"/>
<accession>A0A369AWX6</accession>
<dbReference type="AlphaFoldDB" id="A0A369AWX6"/>
<comment type="caution">
    <text evidence="1">The sequence shown here is derived from an EMBL/GenBank/DDBJ whole genome shotgun (WGS) entry which is preliminary data.</text>
</comment>
<dbReference type="InterPro" id="IPR018674">
    <property type="entry name" value="DUF2142_membrane"/>
</dbReference>
<dbReference type="OrthoDB" id="2220917at2"/>